<evidence type="ECO:0000256" key="1">
    <source>
        <dbReference type="SAM" id="SignalP"/>
    </source>
</evidence>
<evidence type="ECO:0000313" key="3">
    <source>
        <dbReference type="Proteomes" id="UP000812961"/>
    </source>
</evidence>
<accession>A0ABS7G8A4</accession>
<feature type="chain" id="PRO_5046938006" evidence="1">
    <location>
        <begin position="27"/>
        <end position="80"/>
    </location>
</feature>
<name>A0ABS7G8A4_9BACT</name>
<organism evidence="2 3">
    <name type="scientific">Chitinophaga rhizophila</name>
    <dbReference type="NCBI Taxonomy" id="2866212"/>
    <lineage>
        <taxon>Bacteria</taxon>
        <taxon>Pseudomonadati</taxon>
        <taxon>Bacteroidota</taxon>
        <taxon>Chitinophagia</taxon>
        <taxon>Chitinophagales</taxon>
        <taxon>Chitinophagaceae</taxon>
        <taxon>Chitinophaga</taxon>
    </lineage>
</organism>
<comment type="caution">
    <text evidence="2">The sequence shown here is derived from an EMBL/GenBank/DDBJ whole genome shotgun (WGS) entry which is preliminary data.</text>
</comment>
<proteinExistence type="predicted"/>
<dbReference type="Proteomes" id="UP000812961">
    <property type="component" value="Unassembled WGS sequence"/>
</dbReference>
<sequence length="80" mass="8220">MKKKIYGALGVAALALAAFLTTNTSASNSDTTLFSLFKINAANAECCSTPINNGRCSQFTGNCYPNPGGTVDCDSTKGSC</sequence>
<keyword evidence="1" id="KW-0732">Signal</keyword>
<evidence type="ECO:0000313" key="2">
    <source>
        <dbReference type="EMBL" id="MBW8683888.1"/>
    </source>
</evidence>
<keyword evidence="3" id="KW-1185">Reference proteome</keyword>
<feature type="signal peptide" evidence="1">
    <location>
        <begin position="1"/>
        <end position="26"/>
    </location>
</feature>
<protein>
    <submittedName>
        <fullName evidence="2">Uncharacterized protein</fullName>
    </submittedName>
</protein>
<gene>
    <name evidence="2" type="ORF">K1Y79_06035</name>
</gene>
<dbReference type="RefSeq" id="WP_220249097.1">
    <property type="nucleotide sequence ID" value="NZ_JAICCF010000001.1"/>
</dbReference>
<dbReference type="EMBL" id="JAICCF010000001">
    <property type="protein sequence ID" value="MBW8683888.1"/>
    <property type="molecule type" value="Genomic_DNA"/>
</dbReference>
<reference evidence="2 3" key="1">
    <citation type="submission" date="2021-08" db="EMBL/GenBank/DDBJ databases">
        <title>The genome sequence of Chitinophaga sp. B61.</title>
        <authorList>
            <person name="Zhang X."/>
        </authorList>
    </citation>
    <scope>NUCLEOTIDE SEQUENCE [LARGE SCALE GENOMIC DNA]</scope>
    <source>
        <strain evidence="2 3">B61</strain>
    </source>
</reference>